<gene>
    <name evidence="1" type="ORF">JYU29_05960</name>
</gene>
<dbReference type="EMBL" id="JAFMNX010000001">
    <property type="protein sequence ID" value="MBS9720230.1"/>
    <property type="molecule type" value="Genomic_DNA"/>
</dbReference>
<name>A0ABS5RTU5_9HYPH</name>
<organism evidence="1 2">
    <name type="scientific">Tianweitania aestuarii</name>
    <dbReference type="NCBI Taxonomy" id="2814886"/>
    <lineage>
        <taxon>Bacteria</taxon>
        <taxon>Pseudomonadati</taxon>
        <taxon>Pseudomonadota</taxon>
        <taxon>Alphaproteobacteria</taxon>
        <taxon>Hyphomicrobiales</taxon>
        <taxon>Phyllobacteriaceae</taxon>
        <taxon>Tianweitania</taxon>
    </lineage>
</organism>
<dbReference type="Pfam" id="PF04250">
    <property type="entry name" value="DUF429"/>
    <property type="match status" value="1"/>
</dbReference>
<evidence type="ECO:0000313" key="2">
    <source>
        <dbReference type="Proteomes" id="UP001297272"/>
    </source>
</evidence>
<dbReference type="RefSeq" id="WP_213983781.1">
    <property type="nucleotide sequence ID" value="NZ_JAFMNX010000001.1"/>
</dbReference>
<keyword evidence="2" id="KW-1185">Reference proteome</keyword>
<accession>A0ABS5RTU5</accession>
<proteinExistence type="predicted"/>
<dbReference type="PIRSF" id="PIRSF018008">
    <property type="entry name" value="UCP018008"/>
    <property type="match status" value="1"/>
</dbReference>
<sequence>MTRCSIIGFDSAWTDKASAPGAVCILRQDEAGSTSFREPVLASFAEALALIRAEQAESDVCIVALDQPTIVPNETGMRPVDRVAASTILWAGGGVQPANRSKIGMFDDAAPIWRFKRELNASDDPEQARSASTGTHLTEVFPALALLAIRESFHARLCAPRYNPARRKTFKLLDWHSVLDAVSSFAAAQGVDGVADWCSGHRQSAPRKADQDKMDGVICALIGLHWRRAERASSIMIGDLTNGYMIAPATAAMRARIEDSGRRYSVPIDGALML</sequence>
<comment type="caution">
    <text evidence="1">The sequence shown here is derived from an EMBL/GenBank/DDBJ whole genome shotgun (WGS) entry which is preliminary data.</text>
</comment>
<dbReference type="InterPro" id="IPR008306">
    <property type="entry name" value="UCP018008"/>
</dbReference>
<evidence type="ECO:0000313" key="1">
    <source>
        <dbReference type="EMBL" id="MBS9720230.1"/>
    </source>
</evidence>
<reference evidence="1 2" key="1">
    <citation type="submission" date="2021-03" db="EMBL/GenBank/DDBJ databases">
        <title>Tianweitania aestuarii sp. nov., isolated from a tidal flat.</title>
        <authorList>
            <person name="Park S."/>
            <person name="Yoon J.-H."/>
        </authorList>
    </citation>
    <scope>NUCLEOTIDE SEQUENCE [LARGE SCALE GENOMIC DNA]</scope>
    <source>
        <strain evidence="1 2">BSSL-BM11</strain>
    </source>
</reference>
<protein>
    <submittedName>
        <fullName evidence="1">DUF429 domain-containing protein</fullName>
    </submittedName>
</protein>
<dbReference type="InterPro" id="IPR007362">
    <property type="entry name" value="DUF429"/>
</dbReference>
<dbReference type="Proteomes" id="UP001297272">
    <property type="component" value="Unassembled WGS sequence"/>
</dbReference>